<dbReference type="NCBIfam" id="TIGR00231">
    <property type="entry name" value="small_GTP"/>
    <property type="match status" value="1"/>
</dbReference>
<evidence type="ECO:0000313" key="3">
    <source>
        <dbReference type="EMBL" id="KAK7092098.1"/>
    </source>
</evidence>
<keyword evidence="2" id="KW-0342">GTP-binding</keyword>
<dbReference type="InterPro" id="IPR001806">
    <property type="entry name" value="Small_GTPase"/>
</dbReference>
<reference evidence="3 4" key="1">
    <citation type="submission" date="2024-02" db="EMBL/GenBank/DDBJ databases">
        <title>Chromosome-scale genome assembly of the rough periwinkle Littorina saxatilis.</title>
        <authorList>
            <person name="De Jode A."/>
            <person name="Faria R."/>
            <person name="Formenti G."/>
            <person name="Sims Y."/>
            <person name="Smith T.P."/>
            <person name="Tracey A."/>
            <person name="Wood J.M.D."/>
            <person name="Zagrodzka Z.B."/>
            <person name="Johannesson K."/>
            <person name="Butlin R.K."/>
            <person name="Leder E.H."/>
        </authorList>
    </citation>
    <scope>NUCLEOTIDE SEQUENCE [LARGE SCALE GENOMIC DNA]</scope>
    <source>
        <strain evidence="3">Snail1</strain>
        <tissue evidence="3">Muscle</tissue>
    </source>
</reference>
<dbReference type="CDD" id="cd00154">
    <property type="entry name" value="Rab"/>
    <property type="match status" value="1"/>
</dbReference>
<dbReference type="GO" id="GO:0005525">
    <property type="term" value="F:GTP binding"/>
    <property type="evidence" value="ECO:0007669"/>
    <property type="project" value="UniProtKB-KW"/>
</dbReference>
<dbReference type="AlphaFoldDB" id="A0AAN9ARZ3"/>
<evidence type="ECO:0000256" key="1">
    <source>
        <dbReference type="ARBA" id="ARBA00022741"/>
    </source>
</evidence>
<accession>A0AAN9ARZ3</accession>
<dbReference type="EMBL" id="JBAMIC010000022">
    <property type="protein sequence ID" value="KAK7092098.1"/>
    <property type="molecule type" value="Genomic_DNA"/>
</dbReference>
<dbReference type="SMART" id="SM00174">
    <property type="entry name" value="RHO"/>
    <property type="match status" value="1"/>
</dbReference>
<keyword evidence="1" id="KW-0547">Nucleotide-binding</keyword>
<name>A0AAN9ARZ3_9CAEN</name>
<dbReference type="PROSITE" id="PS51421">
    <property type="entry name" value="RAS"/>
    <property type="match status" value="1"/>
</dbReference>
<dbReference type="Proteomes" id="UP001374579">
    <property type="component" value="Unassembled WGS sequence"/>
</dbReference>
<organism evidence="3 4">
    <name type="scientific">Littorina saxatilis</name>
    <dbReference type="NCBI Taxonomy" id="31220"/>
    <lineage>
        <taxon>Eukaryota</taxon>
        <taxon>Metazoa</taxon>
        <taxon>Spiralia</taxon>
        <taxon>Lophotrochozoa</taxon>
        <taxon>Mollusca</taxon>
        <taxon>Gastropoda</taxon>
        <taxon>Caenogastropoda</taxon>
        <taxon>Littorinimorpha</taxon>
        <taxon>Littorinoidea</taxon>
        <taxon>Littorinidae</taxon>
        <taxon>Littorina</taxon>
    </lineage>
</organism>
<evidence type="ECO:0000256" key="2">
    <source>
        <dbReference type="ARBA" id="ARBA00023134"/>
    </source>
</evidence>
<comment type="caution">
    <text evidence="3">The sequence shown here is derived from an EMBL/GenBank/DDBJ whole genome shotgun (WGS) entry which is preliminary data.</text>
</comment>
<keyword evidence="4" id="KW-1185">Reference proteome</keyword>
<dbReference type="GO" id="GO:0003924">
    <property type="term" value="F:GTPase activity"/>
    <property type="evidence" value="ECO:0007669"/>
    <property type="project" value="InterPro"/>
</dbReference>
<dbReference type="InterPro" id="IPR027417">
    <property type="entry name" value="P-loop_NTPase"/>
</dbReference>
<dbReference type="InterPro" id="IPR005225">
    <property type="entry name" value="Small_GTP-bd"/>
</dbReference>
<protein>
    <submittedName>
        <fullName evidence="3">Uncharacterized protein</fullName>
    </submittedName>
</protein>
<dbReference type="SUPFAM" id="SSF52540">
    <property type="entry name" value="P-loop containing nucleoside triphosphate hydrolases"/>
    <property type="match status" value="1"/>
</dbReference>
<dbReference type="Gene3D" id="3.40.50.300">
    <property type="entry name" value="P-loop containing nucleotide triphosphate hydrolases"/>
    <property type="match status" value="1"/>
</dbReference>
<proteinExistence type="predicted"/>
<evidence type="ECO:0000313" key="4">
    <source>
        <dbReference type="Proteomes" id="UP001374579"/>
    </source>
</evidence>
<gene>
    <name evidence="3" type="ORF">V1264_009699</name>
</gene>
<dbReference type="PRINTS" id="PR00449">
    <property type="entry name" value="RASTRNSFRMNG"/>
</dbReference>
<dbReference type="Pfam" id="PF00071">
    <property type="entry name" value="Ras"/>
    <property type="match status" value="1"/>
</dbReference>
<dbReference type="FunFam" id="3.40.50.300:FF:001447">
    <property type="entry name" value="Ras-related protein Rab-1B"/>
    <property type="match status" value="1"/>
</dbReference>
<dbReference type="SMART" id="SM00175">
    <property type="entry name" value="RAB"/>
    <property type="match status" value="1"/>
</dbReference>
<dbReference type="PANTHER" id="PTHR47977">
    <property type="entry name" value="RAS-RELATED PROTEIN RAB"/>
    <property type="match status" value="1"/>
</dbReference>
<sequence>MAFPRGSCVRSILAPSPNSSYSFKCVMVGHQCVGKTCLTNRIATGRFIDSPITTFSAASVKVEVKLPSGAIVNIDLWDTAGQERYRSLTQSYFRDAKAVLLVYDAENKTKIRDWLKEVRRHVTWGDALLFLIGTKLDLGAEICLSEEEIQSLSRIEDTILDIAGHYVLSSKTGENVAQSVERMAESVVVAGKEKRLDLTQRRGTVRARGEREGQDKNGNCC</sequence>
<dbReference type="SMART" id="SM00173">
    <property type="entry name" value="RAS"/>
    <property type="match status" value="1"/>
</dbReference>
<dbReference type="PROSITE" id="PS51419">
    <property type="entry name" value="RAB"/>
    <property type="match status" value="1"/>
</dbReference>
<dbReference type="InterPro" id="IPR050227">
    <property type="entry name" value="Rab"/>
</dbReference>